<dbReference type="EMBL" id="JBHSGO010000019">
    <property type="protein sequence ID" value="MFC4665242.1"/>
    <property type="molecule type" value="Genomic_DNA"/>
</dbReference>
<keyword evidence="2" id="KW-1185">Reference proteome</keyword>
<protein>
    <submittedName>
        <fullName evidence="1">Uncharacterized protein</fullName>
    </submittedName>
</protein>
<sequence length="165" mass="19050">MRLRQLIFGMLACMSILILTGSKTIYRNGQEPLQVGDVLPEIQTLLGVQKENPKPTMYLVQFWTSYDGESRANNIRWQNLLSSKALANKIVYRGVSLEPEESIFKHTLTIDKLKKDQQVMIKSKGQTRAKQDYGLEQRFHSYLLDQRGIIKAVDPDWQHLAKLMN</sequence>
<organism evidence="1 2">
    <name type="scientific">Falsiporphyromonas endometrii</name>
    <dbReference type="NCBI Taxonomy" id="1387297"/>
    <lineage>
        <taxon>Bacteria</taxon>
        <taxon>Pseudomonadati</taxon>
        <taxon>Bacteroidota</taxon>
        <taxon>Bacteroidia</taxon>
        <taxon>Bacteroidales</taxon>
        <taxon>Porphyromonadaceae</taxon>
        <taxon>Falsiporphyromonas</taxon>
    </lineage>
</organism>
<dbReference type="Gene3D" id="3.40.30.10">
    <property type="entry name" value="Glutaredoxin"/>
    <property type="match status" value="1"/>
</dbReference>
<evidence type="ECO:0000313" key="1">
    <source>
        <dbReference type="EMBL" id="MFC4665242.1"/>
    </source>
</evidence>
<gene>
    <name evidence="1" type="ORF">ACFO3G_01170</name>
</gene>
<evidence type="ECO:0000313" key="2">
    <source>
        <dbReference type="Proteomes" id="UP001596020"/>
    </source>
</evidence>
<accession>A0ABV9K5F4</accession>
<dbReference type="Proteomes" id="UP001596020">
    <property type="component" value="Unassembled WGS sequence"/>
</dbReference>
<dbReference type="RefSeq" id="WP_380077204.1">
    <property type="nucleotide sequence ID" value="NZ_JBHSGO010000019.1"/>
</dbReference>
<name>A0ABV9K5F4_9PORP</name>
<proteinExistence type="predicted"/>
<reference evidence="2" key="1">
    <citation type="journal article" date="2019" name="Int. J. Syst. Evol. Microbiol.">
        <title>The Global Catalogue of Microorganisms (GCM) 10K type strain sequencing project: providing services to taxonomists for standard genome sequencing and annotation.</title>
        <authorList>
            <consortium name="The Broad Institute Genomics Platform"/>
            <consortium name="The Broad Institute Genome Sequencing Center for Infectious Disease"/>
            <person name="Wu L."/>
            <person name="Ma J."/>
        </authorList>
    </citation>
    <scope>NUCLEOTIDE SEQUENCE [LARGE SCALE GENOMIC DNA]</scope>
    <source>
        <strain evidence="2">CGMCC 4.7357</strain>
    </source>
</reference>
<comment type="caution">
    <text evidence="1">The sequence shown here is derived from an EMBL/GenBank/DDBJ whole genome shotgun (WGS) entry which is preliminary data.</text>
</comment>